<dbReference type="AlphaFoldDB" id="X1D3C5"/>
<feature type="non-terminal residue" evidence="1">
    <location>
        <position position="84"/>
    </location>
</feature>
<dbReference type="EMBL" id="BART01028241">
    <property type="protein sequence ID" value="GAH02760.1"/>
    <property type="molecule type" value="Genomic_DNA"/>
</dbReference>
<accession>X1D3C5</accession>
<organism evidence="1">
    <name type="scientific">marine sediment metagenome</name>
    <dbReference type="NCBI Taxonomy" id="412755"/>
    <lineage>
        <taxon>unclassified sequences</taxon>
        <taxon>metagenomes</taxon>
        <taxon>ecological metagenomes</taxon>
    </lineage>
</organism>
<proteinExistence type="predicted"/>
<comment type="caution">
    <text evidence="1">The sequence shown here is derived from an EMBL/GenBank/DDBJ whole genome shotgun (WGS) entry which is preliminary data.</text>
</comment>
<protein>
    <submittedName>
        <fullName evidence="1">Uncharacterized protein</fullName>
    </submittedName>
</protein>
<name>X1D3C5_9ZZZZ</name>
<reference evidence="1" key="1">
    <citation type="journal article" date="2014" name="Front. Microbiol.">
        <title>High frequency of phylogenetically diverse reductive dehalogenase-homologous genes in deep subseafloor sedimentary metagenomes.</title>
        <authorList>
            <person name="Kawai M."/>
            <person name="Futagami T."/>
            <person name="Toyoda A."/>
            <person name="Takaki Y."/>
            <person name="Nishi S."/>
            <person name="Hori S."/>
            <person name="Arai W."/>
            <person name="Tsubouchi T."/>
            <person name="Morono Y."/>
            <person name="Uchiyama I."/>
            <person name="Ito T."/>
            <person name="Fujiyama A."/>
            <person name="Inagaki F."/>
            <person name="Takami H."/>
        </authorList>
    </citation>
    <scope>NUCLEOTIDE SEQUENCE</scope>
    <source>
        <strain evidence="1">Expedition CK06-06</strain>
    </source>
</reference>
<sequence length="84" mass="8769">MSKAFASAFKSQTVDGDVMLGPEMQAARQSASVENGEDDKPAVVALASGNLGLISFTEIPHRLTLEELNASYPAVIPGLAAHEV</sequence>
<evidence type="ECO:0000313" key="1">
    <source>
        <dbReference type="EMBL" id="GAH02760.1"/>
    </source>
</evidence>
<gene>
    <name evidence="1" type="ORF">S01H4_49852</name>
</gene>